<dbReference type="AlphaFoldDB" id="A0A835IPU3"/>
<dbReference type="GO" id="GO:0003723">
    <property type="term" value="F:RNA binding"/>
    <property type="evidence" value="ECO:0007669"/>
    <property type="project" value="InterPro"/>
</dbReference>
<dbReference type="Gene3D" id="1.25.40.10">
    <property type="entry name" value="Tetratricopeptide repeat domain"/>
    <property type="match status" value="2"/>
</dbReference>
<keyword evidence="1" id="KW-0677">Repeat</keyword>
<feature type="repeat" description="PPR" evidence="2">
    <location>
        <begin position="107"/>
        <end position="137"/>
    </location>
</feature>
<gene>
    <name evidence="3" type="ORF">IFM89_013104</name>
</gene>
<keyword evidence="4" id="KW-1185">Reference proteome</keyword>
<dbReference type="Pfam" id="PF13041">
    <property type="entry name" value="PPR_2"/>
    <property type="match status" value="1"/>
</dbReference>
<dbReference type="NCBIfam" id="TIGR00756">
    <property type="entry name" value="PPR"/>
    <property type="match status" value="3"/>
</dbReference>
<dbReference type="PANTHER" id="PTHR47926:SF365">
    <property type="entry name" value="DYW DOMAIN-CONTAINING PROTEIN"/>
    <property type="match status" value="1"/>
</dbReference>
<organism evidence="3 4">
    <name type="scientific">Coptis chinensis</name>
    <dbReference type="NCBI Taxonomy" id="261450"/>
    <lineage>
        <taxon>Eukaryota</taxon>
        <taxon>Viridiplantae</taxon>
        <taxon>Streptophyta</taxon>
        <taxon>Embryophyta</taxon>
        <taxon>Tracheophyta</taxon>
        <taxon>Spermatophyta</taxon>
        <taxon>Magnoliopsida</taxon>
        <taxon>Ranunculales</taxon>
        <taxon>Ranunculaceae</taxon>
        <taxon>Coptidoideae</taxon>
        <taxon>Coptis</taxon>
    </lineage>
</organism>
<evidence type="ECO:0008006" key="5">
    <source>
        <dbReference type="Google" id="ProtNLM"/>
    </source>
</evidence>
<evidence type="ECO:0000313" key="4">
    <source>
        <dbReference type="Proteomes" id="UP000631114"/>
    </source>
</evidence>
<dbReference type="InterPro" id="IPR011990">
    <property type="entry name" value="TPR-like_helical_dom_sf"/>
</dbReference>
<evidence type="ECO:0000313" key="3">
    <source>
        <dbReference type="EMBL" id="KAF9620487.1"/>
    </source>
</evidence>
<dbReference type="EMBL" id="JADFTS010000002">
    <property type="protein sequence ID" value="KAF9620487.1"/>
    <property type="molecule type" value="Genomic_DNA"/>
</dbReference>
<dbReference type="Pfam" id="PF01535">
    <property type="entry name" value="PPR"/>
    <property type="match status" value="3"/>
</dbReference>
<protein>
    <recommendedName>
        <fullName evidence="5">Pentatricopeptide repeat-containing protein</fullName>
    </recommendedName>
</protein>
<evidence type="ECO:0000256" key="1">
    <source>
        <dbReference type="ARBA" id="ARBA00022737"/>
    </source>
</evidence>
<accession>A0A835IPU3</accession>
<comment type="caution">
    <text evidence="3">The sequence shown here is derived from an EMBL/GenBank/DDBJ whole genome shotgun (WGS) entry which is preliminary data.</text>
</comment>
<evidence type="ECO:0000256" key="2">
    <source>
        <dbReference type="PROSITE-ProRule" id="PRU00708"/>
    </source>
</evidence>
<dbReference type="Proteomes" id="UP000631114">
    <property type="component" value="Unassembled WGS sequence"/>
</dbReference>
<proteinExistence type="predicted"/>
<dbReference type="PANTHER" id="PTHR47926">
    <property type="entry name" value="PENTATRICOPEPTIDE REPEAT-CONTAINING PROTEIN"/>
    <property type="match status" value="1"/>
</dbReference>
<sequence length="204" mass="23009">MPMKNVVSWNIMISGYLNKARNPGCGLRLFREMIKMGVRGTDTTFVVVLTACGRSAWLKEGKSVHGLMIKNFGMSTLIIKIALIDMYSKCRRMDDARRVFDSMLVRNMVSWNAMILGYCIYGCPDDGISLFHEMTGIMHCDDDYGGGRKERKRSKVAEQLVIPDEITFIGVLCACARGGLLSDGRSYFNQMSSVYNLKPKFAHY</sequence>
<name>A0A835IPU3_9MAGN</name>
<dbReference type="OrthoDB" id="1868351at2759"/>
<reference evidence="3 4" key="1">
    <citation type="submission" date="2020-10" db="EMBL/GenBank/DDBJ databases">
        <title>The Coptis chinensis genome and diversification of protoberbering-type alkaloids.</title>
        <authorList>
            <person name="Wang B."/>
            <person name="Shu S."/>
            <person name="Song C."/>
            <person name="Liu Y."/>
        </authorList>
    </citation>
    <scope>NUCLEOTIDE SEQUENCE [LARGE SCALE GENOMIC DNA]</scope>
    <source>
        <strain evidence="3">HL-2020</strain>
        <tissue evidence="3">Leaf</tissue>
    </source>
</reference>
<dbReference type="PROSITE" id="PS51375">
    <property type="entry name" value="PPR"/>
    <property type="match status" value="2"/>
</dbReference>
<dbReference type="InterPro" id="IPR046960">
    <property type="entry name" value="PPR_At4g14850-like_plant"/>
</dbReference>
<dbReference type="InterPro" id="IPR002885">
    <property type="entry name" value="PPR_rpt"/>
</dbReference>
<feature type="repeat" description="PPR" evidence="2">
    <location>
        <begin position="5"/>
        <end position="40"/>
    </location>
</feature>
<dbReference type="GO" id="GO:0009451">
    <property type="term" value="P:RNA modification"/>
    <property type="evidence" value="ECO:0007669"/>
    <property type="project" value="InterPro"/>
</dbReference>